<gene>
    <name evidence="9" type="ORF">CSSPJE1EN2_LOCUS18523</name>
</gene>
<feature type="domain" description="Myb-like" evidence="8">
    <location>
        <begin position="228"/>
        <end position="279"/>
    </location>
</feature>
<evidence type="ECO:0000313" key="9">
    <source>
        <dbReference type="EMBL" id="CAK9876301.1"/>
    </source>
</evidence>
<proteinExistence type="predicted"/>
<organism evidence="9 10">
    <name type="scientific">Sphagnum jensenii</name>
    <dbReference type="NCBI Taxonomy" id="128206"/>
    <lineage>
        <taxon>Eukaryota</taxon>
        <taxon>Viridiplantae</taxon>
        <taxon>Streptophyta</taxon>
        <taxon>Embryophyta</taxon>
        <taxon>Bryophyta</taxon>
        <taxon>Sphagnophytina</taxon>
        <taxon>Sphagnopsida</taxon>
        <taxon>Sphagnales</taxon>
        <taxon>Sphagnaceae</taxon>
        <taxon>Sphagnum</taxon>
    </lineage>
</organism>
<comment type="subcellular location">
    <subcellularLocation>
        <location evidence="1">Nucleus</location>
    </subcellularLocation>
</comment>
<sequence length="425" mass="46377">MSFSYSDMTIAANTPVAGPDLSLQISPPNSYNQQQQPSSSPAFKSATSGSYHHMQSSPPRGFLQDLHIRVESDRSPLRLQQQQVAYSHPHSPHNSPSPPASSSLHTISPGEVAPRDHSSAYRLGLPASFPSNYIFSSSRDSESPTLLQQQQQQQEHNAPPLHAVPTRSADGQYASALNIGGAGGLQSGPRMPNCMTTPSSNLQETSSSTLRSRFMSKLPSKRSMRAPRMRWNSRLHQHFVHAVELLGGHEKATPKSVLELMNVKDLTLAHVKSHLQMYRTVKTTDKPLMAQGSSSNSGVETTTAAAFIPESSNYYPTLGDARAALLSMQNKKPLQESSSLWTGSDRYCQDNAIEGQWMASASPGNKQPRLQFNPFALSEFVSSHITNIIPKMPNLEFTLGRSGWNAAGPDHVATDAPQELLLLKC</sequence>
<evidence type="ECO:0000313" key="10">
    <source>
        <dbReference type="Proteomes" id="UP001497522"/>
    </source>
</evidence>
<dbReference type="InterPro" id="IPR009057">
    <property type="entry name" value="Homeodomain-like_sf"/>
</dbReference>
<evidence type="ECO:0000256" key="1">
    <source>
        <dbReference type="ARBA" id="ARBA00004123"/>
    </source>
</evidence>
<evidence type="ECO:0000256" key="3">
    <source>
        <dbReference type="ARBA" id="ARBA00022782"/>
    </source>
</evidence>
<keyword evidence="3" id="KW-0221">Differentiation</keyword>
<evidence type="ECO:0000256" key="5">
    <source>
        <dbReference type="ARBA" id="ARBA00023163"/>
    </source>
</evidence>
<feature type="compositionally biased region" description="Polar residues" evidence="7">
    <location>
        <begin position="134"/>
        <end position="147"/>
    </location>
</feature>
<dbReference type="PANTHER" id="PTHR31496:SF3">
    <property type="entry name" value="TRANSCRIPTION REPRESSOR KAN1"/>
    <property type="match status" value="1"/>
</dbReference>
<dbReference type="SUPFAM" id="SSF46689">
    <property type="entry name" value="Homeodomain-like"/>
    <property type="match status" value="1"/>
</dbReference>
<dbReference type="NCBIfam" id="TIGR01557">
    <property type="entry name" value="myb_SHAQKYF"/>
    <property type="match status" value="1"/>
</dbReference>
<dbReference type="EMBL" id="OZ023706">
    <property type="protein sequence ID" value="CAK9876301.1"/>
    <property type="molecule type" value="Genomic_DNA"/>
</dbReference>
<evidence type="ECO:0000256" key="4">
    <source>
        <dbReference type="ARBA" id="ARBA00023015"/>
    </source>
</evidence>
<accession>A0ABP1BL04</accession>
<feature type="compositionally biased region" description="Polar residues" evidence="7">
    <location>
        <begin position="194"/>
        <end position="211"/>
    </location>
</feature>
<evidence type="ECO:0000256" key="2">
    <source>
        <dbReference type="ARBA" id="ARBA00022473"/>
    </source>
</evidence>
<evidence type="ECO:0000256" key="6">
    <source>
        <dbReference type="ARBA" id="ARBA00023242"/>
    </source>
</evidence>
<dbReference type="InterPro" id="IPR006447">
    <property type="entry name" value="Myb_dom_plants"/>
</dbReference>
<dbReference type="InterPro" id="IPR044847">
    <property type="entry name" value="KAN_fam"/>
</dbReference>
<keyword evidence="4" id="KW-0805">Transcription regulation</keyword>
<keyword evidence="2" id="KW-0217">Developmental protein</keyword>
<evidence type="ECO:0000259" key="8">
    <source>
        <dbReference type="Pfam" id="PF00249"/>
    </source>
</evidence>
<dbReference type="Pfam" id="PF00249">
    <property type="entry name" value="Myb_DNA-binding"/>
    <property type="match status" value="1"/>
</dbReference>
<dbReference type="InterPro" id="IPR001005">
    <property type="entry name" value="SANT/Myb"/>
</dbReference>
<feature type="region of interest" description="Disordered" evidence="7">
    <location>
        <begin position="13"/>
        <end position="60"/>
    </location>
</feature>
<keyword evidence="10" id="KW-1185">Reference proteome</keyword>
<dbReference type="PANTHER" id="PTHR31496">
    <property type="entry name" value="TRANSCRIPTION FACTOR KAN2-RELATED"/>
    <property type="match status" value="1"/>
</dbReference>
<keyword evidence="6" id="KW-0539">Nucleus</keyword>
<feature type="region of interest" description="Disordered" evidence="7">
    <location>
        <begin position="134"/>
        <end position="226"/>
    </location>
</feature>
<protein>
    <recommendedName>
        <fullName evidence="8">Myb-like domain-containing protein</fullName>
    </recommendedName>
</protein>
<feature type="compositionally biased region" description="Low complexity" evidence="7">
    <location>
        <begin position="26"/>
        <end position="41"/>
    </location>
</feature>
<feature type="region of interest" description="Disordered" evidence="7">
    <location>
        <begin position="78"/>
        <end position="117"/>
    </location>
</feature>
<dbReference type="Proteomes" id="UP001497522">
    <property type="component" value="Chromosome 5"/>
</dbReference>
<reference evidence="9" key="1">
    <citation type="submission" date="2024-03" db="EMBL/GenBank/DDBJ databases">
        <authorList>
            <consortium name="ELIXIR-Norway"/>
            <consortium name="Elixir Norway"/>
        </authorList>
    </citation>
    <scope>NUCLEOTIDE SEQUENCE</scope>
</reference>
<keyword evidence="5" id="KW-0804">Transcription</keyword>
<name>A0ABP1BL04_9BRYO</name>
<evidence type="ECO:0000256" key="7">
    <source>
        <dbReference type="SAM" id="MobiDB-lite"/>
    </source>
</evidence>
<feature type="compositionally biased region" description="Polar residues" evidence="7">
    <location>
        <begin position="45"/>
        <end position="58"/>
    </location>
</feature>
<dbReference type="Gene3D" id="1.10.10.60">
    <property type="entry name" value="Homeodomain-like"/>
    <property type="match status" value="1"/>
</dbReference>